<evidence type="ECO:0000256" key="2">
    <source>
        <dbReference type="ARBA" id="ARBA00010209"/>
    </source>
</evidence>
<comment type="pathway">
    <text evidence="1">Secondary metabolite biosynthesis.</text>
</comment>
<dbReference type="GO" id="GO:0009820">
    <property type="term" value="P:alkaloid metabolic process"/>
    <property type="evidence" value="ECO:0007669"/>
    <property type="project" value="InterPro"/>
</dbReference>
<reference evidence="5" key="1">
    <citation type="submission" date="2016-12" db="EMBL/GenBank/DDBJ databases">
        <title>The genomes of Aspergillus section Nigri reveals drivers in fungal speciation.</title>
        <authorList>
            <consortium name="DOE Joint Genome Institute"/>
            <person name="Vesth T.C."/>
            <person name="Nybo J."/>
            <person name="Theobald S."/>
            <person name="Brandl J."/>
            <person name="Frisvad J.C."/>
            <person name="Nielsen K.F."/>
            <person name="Lyhne E.K."/>
            <person name="Kogle M.E."/>
            <person name="Kuo A."/>
            <person name="Riley R."/>
            <person name="Clum A."/>
            <person name="Nolan M."/>
            <person name="Lipzen A."/>
            <person name="Salamov A."/>
            <person name="Henrissat B."/>
            <person name="Wiebenga A."/>
            <person name="De vries R.P."/>
            <person name="Grigoriev I.V."/>
            <person name="Mortensen U.H."/>
            <person name="Andersen M.R."/>
            <person name="Baker S.E."/>
        </authorList>
    </citation>
    <scope>NUCLEOTIDE SEQUENCE</scope>
    <source>
        <strain evidence="5">IBT 28561</strain>
    </source>
</reference>
<feature type="binding site" evidence="4">
    <location>
        <position position="196"/>
    </location>
    <ligand>
        <name>dimethylallyl diphosphate</name>
        <dbReference type="ChEBI" id="CHEBI:57623"/>
    </ligand>
</feature>
<feature type="binding site" evidence="4">
    <location>
        <position position="198"/>
    </location>
    <ligand>
        <name>dimethylallyl diphosphate</name>
        <dbReference type="ChEBI" id="CHEBI:57623"/>
    </ligand>
</feature>
<dbReference type="CDD" id="cd13929">
    <property type="entry name" value="PT-DMATS_CymD"/>
    <property type="match status" value="1"/>
</dbReference>
<evidence type="ECO:0000256" key="3">
    <source>
        <dbReference type="ARBA" id="ARBA00022679"/>
    </source>
</evidence>
<keyword evidence="3" id="KW-0808">Transferase</keyword>
<comment type="caution">
    <text evidence="5">The sequence shown here is derived from an EMBL/GenBank/DDBJ whole genome shotgun (WGS) entry which is preliminary data.</text>
</comment>
<gene>
    <name evidence="5" type="ORF">P168DRAFT_304818</name>
</gene>
<feature type="binding site" evidence="4">
    <location>
        <position position="264"/>
    </location>
    <ligand>
        <name>dimethylallyl diphosphate</name>
        <dbReference type="ChEBI" id="CHEBI:57623"/>
    </ligand>
</feature>
<comment type="similarity">
    <text evidence="2">Belongs to the tryptophan dimethylallyltransferase family.</text>
</comment>
<name>A0A2I1D0P6_ASPC2</name>
<dbReference type="PANTHER" id="PTHR40627">
    <property type="entry name" value="INDOLE PRENYLTRANSFERASE TDIB-RELATED"/>
    <property type="match status" value="1"/>
</dbReference>
<dbReference type="RefSeq" id="XP_024692040.1">
    <property type="nucleotide sequence ID" value="XM_024838876.1"/>
</dbReference>
<organism evidence="5 6">
    <name type="scientific">Aspergillus campestris (strain IBT 28561)</name>
    <dbReference type="NCBI Taxonomy" id="1392248"/>
    <lineage>
        <taxon>Eukaryota</taxon>
        <taxon>Fungi</taxon>
        <taxon>Dikarya</taxon>
        <taxon>Ascomycota</taxon>
        <taxon>Pezizomycotina</taxon>
        <taxon>Eurotiomycetes</taxon>
        <taxon>Eurotiomycetidae</taxon>
        <taxon>Eurotiales</taxon>
        <taxon>Aspergillaceae</taxon>
        <taxon>Aspergillus</taxon>
        <taxon>Aspergillus subgen. Circumdati</taxon>
    </lineage>
</organism>
<dbReference type="NCBIfam" id="TIGR03429">
    <property type="entry name" value="arom_pren_DMATS"/>
    <property type="match status" value="1"/>
</dbReference>
<evidence type="ECO:0000313" key="6">
    <source>
        <dbReference type="Proteomes" id="UP000234254"/>
    </source>
</evidence>
<accession>A0A2I1D0P6</accession>
<dbReference type="InterPro" id="IPR017795">
    <property type="entry name" value="ABBA_NscD-like"/>
</dbReference>
<keyword evidence="6" id="KW-1185">Reference proteome</keyword>
<dbReference type="PANTHER" id="PTHR40627:SF4">
    <property type="entry name" value="PRENYLTRANSFERASE ASQH1-RELATED"/>
    <property type="match status" value="1"/>
</dbReference>
<dbReference type="SFLD" id="SFLDG01162">
    <property type="entry name" value="I"/>
    <property type="match status" value="1"/>
</dbReference>
<dbReference type="GeneID" id="36546400"/>
<evidence type="ECO:0000256" key="4">
    <source>
        <dbReference type="PIRSR" id="PIRSR000509-1"/>
    </source>
</evidence>
<sequence>MPALTTLPPTPPLMVWNSLVKKCLPQSDNKDIEFWWKLTGYHIAVMIEAAGYSIEKQYEVLLFHYHWIVPRLGPAPKPDGTPSFKSLVAYDGSPFEYSWKWNTSTGEPDIRYSWEAIGKNSGTAIDPLNHDPTLEYMEKVTQVLPEVDYSWYRHFLAEIYNPDRGFYAAELEAGEPPATTLMHAVEYNKKKNFGLKSYFLARKLFQGGDPATTQEWDDAIVKLHPGEAHPGRDVLMHFLSTSPEGKLMKPCVLGMDNVEPSQSRLKMYFTSAHTSFASVREIMTMGGICDIPEESLQDLRSMILAVLGLPADFPEDKEISVEATTGGTVWKDFEALCEGFIYFFDIAPTSGKPEVKFYLTTRKYGADDLTIARNLMSWMQAHGRGEYCASYIWMLERLAAHRGLENGKGMHAYISYQCSKKGEPDIKSYISPELYHKARYEGV</sequence>
<dbReference type="Proteomes" id="UP000234254">
    <property type="component" value="Unassembled WGS sequence"/>
</dbReference>
<dbReference type="VEuPathDB" id="FungiDB:P168DRAFT_304818"/>
<dbReference type="InterPro" id="IPR012148">
    <property type="entry name" value="ABBA_DMATS-like"/>
</dbReference>
<feature type="binding site" evidence="4">
    <location>
        <position position="358"/>
    </location>
    <ligand>
        <name>dimethylallyl diphosphate</name>
        <dbReference type="ChEBI" id="CHEBI:57623"/>
    </ligand>
</feature>
<feature type="binding site" evidence="4">
    <location>
        <position position="111"/>
    </location>
    <ligand>
        <name>dimethylallyl diphosphate</name>
        <dbReference type="ChEBI" id="CHEBI:57623"/>
    </ligand>
</feature>
<dbReference type="OrthoDB" id="3354387at2759"/>
<evidence type="ECO:0000313" key="5">
    <source>
        <dbReference type="EMBL" id="PKY03446.1"/>
    </source>
</evidence>
<feature type="binding site" evidence="4">
    <location>
        <position position="266"/>
    </location>
    <ligand>
        <name>dimethylallyl diphosphate</name>
        <dbReference type="ChEBI" id="CHEBI:57623"/>
    </ligand>
</feature>
<dbReference type="InterPro" id="IPR033964">
    <property type="entry name" value="ABBA"/>
</dbReference>
<feature type="binding site" evidence="4">
    <location>
        <position position="96"/>
    </location>
    <ligand>
        <name>L-tryptophan</name>
        <dbReference type="ChEBI" id="CHEBI:57912"/>
    </ligand>
</feature>
<dbReference type="SFLD" id="SFLDS00036">
    <property type="entry name" value="Aromatic_Prenyltransferase"/>
    <property type="match status" value="1"/>
</dbReference>
<feature type="binding site" evidence="4">
    <location>
        <position position="268"/>
    </location>
    <ligand>
        <name>dimethylallyl diphosphate</name>
        <dbReference type="ChEBI" id="CHEBI:57623"/>
    </ligand>
</feature>
<dbReference type="Pfam" id="PF11991">
    <property type="entry name" value="Trp_DMAT"/>
    <property type="match status" value="1"/>
</dbReference>
<dbReference type="EMBL" id="MSFM01000007">
    <property type="protein sequence ID" value="PKY03446.1"/>
    <property type="molecule type" value="Genomic_DNA"/>
</dbReference>
<dbReference type="PIRSF" id="PIRSF000509">
    <property type="entry name" value="Trp_DMAT"/>
    <property type="match status" value="1"/>
</dbReference>
<protein>
    <submittedName>
        <fullName evidence="5">Aromatic prenyltransferase</fullName>
    </submittedName>
</protein>
<evidence type="ECO:0000256" key="1">
    <source>
        <dbReference type="ARBA" id="ARBA00005179"/>
    </source>
</evidence>
<proteinExistence type="inferred from homology"/>
<dbReference type="GO" id="GO:0004659">
    <property type="term" value="F:prenyltransferase activity"/>
    <property type="evidence" value="ECO:0007669"/>
    <property type="project" value="TreeGrafter"/>
</dbReference>
<dbReference type="AlphaFoldDB" id="A0A2I1D0P6"/>